<dbReference type="RefSeq" id="XP_026670485.1">
    <property type="nucleotide sequence ID" value="XM_026814684.1"/>
</dbReference>
<evidence type="ECO:0000313" key="3">
    <source>
        <dbReference type="RefSeq" id="XP_026670485.1"/>
    </source>
</evidence>
<accession>A0AAJ7S2Y5</accession>
<dbReference type="PANTHER" id="PTHR33963:SF2">
    <property type="entry name" value="MKRN2 OPPOSITE STRAND PROTEIN"/>
    <property type="match status" value="1"/>
</dbReference>
<keyword evidence="2" id="KW-1185">Reference proteome</keyword>
<dbReference type="GeneID" id="113464515"/>
<dbReference type="PANTHER" id="PTHR33963">
    <property type="entry name" value="MKRN2 OPPOSITE STRAND PROTEIN"/>
    <property type="match status" value="1"/>
</dbReference>
<dbReference type="AlphaFoldDB" id="A0AAJ7S2Y5"/>
<evidence type="ECO:0000259" key="1">
    <source>
        <dbReference type="Pfam" id="PF16044"/>
    </source>
</evidence>
<protein>
    <submittedName>
        <fullName evidence="3">MKRN2 opposite strand protein</fullName>
    </submittedName>
</protein>
<name>A0AAJ7S2Y5_9HYME</name>
<dbReference type="Proteomes" id="UP000694925">
    <property type="component" value="Unplaced"/>
</dbReference>
<organism evidence="2 3">
    <name type="scientific">Ceratina calcarata</name>
    <dbReference type="NCBI Taxonomy" id="156304"/>
    <lineage>
        <taxon>Eukaryota</taxon>
        <taxon>Metazoa</taxon>
        <taxon>Ecdysozoa</taxon>
        <taxon>Arthropoda</taxon>
        <taxon>Hexapoda</taxon>
        <taxon>Insecta</taxon>
        <taxon>Pterygota</taxon>
        <taxon>Neoptera</taxon>
        <taxon>Endopterygota</taxon>
        <taxon>Hymenoptera</taxon>
        <taxon>Apocrita</taxon>
        <taxon>Aculeata</taxon>
        <taxon>Apoidea</taxon>
        <taxon>Anthophila</taxon>
        <taxon>Apidae</taxon>
        <taxon>Ceratina</taxon>
        <taxon>Zadontomerus</taxon>
    </lineage>
</organism>
<gene>
    <name evidence="3" type="primary">LOC113464515</name>
</gene>
<dbReference type="InterPro" id="IPR053921">
    <property type="entry name" value="MKRN2OS-like_C"/>
</dbReference>
<proteinExistence type="predicted"/>
<reference evidence="3" key="1">
    <citation type="submission" date="2025-08" db="UniProtKB">
        <authorList>
            <consortium name="RefSeq"/>
        </authorList>
    </citation>
    <scope>IDENTIFICATION</scope>
    <source>
        <tissue evidence="3">Whole body</tissue>
    </source>
</reference>
<evidence type="ECO:0000313" key="2">
    <source>
        <dbReference type="Proteomes" id="UP000694925"/>
    </source>
</evidence>
<dbReference type="Pfam" id="PF16044">
    <property type="entry name" value="DUF4796_C"/>
    <property type="match status" value="1"/>
</dbReference>
<dbReference type="InterPro" id="IPR032016">
    <property type="entry name" value="MKRN2OS-like"/>
</dbReference>
<dbReference type="KEGG" id="ccal:113464515"/>
<sequence>MDSDTRILCFRHCCSKSIFCKNILDVCPLCKLLIVNFEVEPFVIPYPYANAMHEPNAVVVRPSRGDFLTNYDIAHDLHIGISNSQGIVFEYDKEGLIINDCSRWTSCIAISIIPSSWDNHWNETLKAMLKDSKWRSENYNELSMNCYNFVIEFMNKLKYMDMDFVDKETMCDKLILPRIRDAVRYNSLFIKLKAHEFFIS</sequence>
<feature type="domain" description="MKRN2 opposite strand protein-like C-terminal" evidence="1">
    <location>
        <begin position="41"/>
        <end position="191"/>
    </location>
</feature>